<evidence type="ECO:0000256" key="7">
    <source>
        <dbReference type="PROSITE-ProRule" id="PRU00221"/>
    </source>
</evidence>
<sequence length="421" mass="46094">MSGVPVPKFVFRGHQKAVHAATFVRKNERLVTGDSDGYVVLWDLMTMRAKAVWRAHEKAILGVQGWGDDKLITHGRDHKLIVWKIQEDDETRLSTALPLDGPSVDRPQPWVLHLLEVNTMNFCSFAACPAAPTGHCRFLDTAPEILVAVPNTLASEAIDIYSLPSQQRLHTIKTGASNGMAMSLAVFHHLERLTLIGAFENGYASVHQLSSTAAGTWVMTYRSQAHSQPVLSLDVRPDMSCFFTSSADAIIAKHPVPTQPQARAAGPAQRPGQEPPGGAKGKYGDRPDSESVAAKEWQHPKKVVNTKHAGQQSLCVRSDGALFATAGWDSKIRIYSCKTMKELAVLKWHKEGAYAVTFSNVGPGETQMFMDSERGGQDGTQSDALDVSRLTVTDRRSHRAKTAHWVAAGAKDGRVSLWDIF</sequence>
<protein>
    <recommendedName>
        <fullName evidence="6">ASTRA-associated protein 1</fullName>
    </recommendedName>
</protein>
<dbReference type="Pfam" id="PF00400">
    <property type="entry name" value="WD40"/>
    <property type="match status" value="2"/>
</dbReference>
<dbReference type="SUPFAM" id="SSF50978">
    <property type="entry name" value="WD40 repeat-like"/>
    <property type="match status" value="1"/>
</dbReference>
<evidence type="ECO:0000313" key="9">
    <source>
        <dbReference type="EMBL" id="OAA33593.1"/>
    </source>
</evidence>
<evidence type="ECO:0000256" key="8">
    <source>
        <dbReference type="SAM" id="MobiDB-lite"/>
    </source>
</evidence>
<dbReference type="AlphaFoldDB" id="A0A166VF51"/>
<evidence type="ECO:0000256" key="1">
    <source>
        <dbReference type="ARBA" id="ARBA00022574"/>
    </source>
</evidence>
<dbReference type="PANTHER" id="PTHR19854">
    <property type="entry name" value="TRANSDUCIN BETA-LIKE 3"/>
    <property type="match status" value="1"/>
</dbReference>
<gene>
    <name evidence="9" type="ORF">AAL_01058</name>
</gene>
<evidence type="ECO:0000256" key="2">
    <source>
        <dbReference type="ARBA" id="ARBA00022737"/>
    </source>
</evidence>
<dbReference type="Gene3D" id="2.130.10.10">
    <property type="entry name" value="YVTN repeat-like/Quinoprotein amine dehydrogenase"/>
    <property type="match status" value="2"/>
</dbReference>
<dbReference type="STRING" id="1081109.A0A166VF51"/>
<dbReference type="InterPro" id="IPR036322">
    <property type="entry name" value="WD40_repeat_dom_sf"/>
</dbReference>
<keyword evidence="1 7" id="KW-0853">WD repeat</keyword>
<dbReference type="InterPro" id="IPR019775">
    <property type="entry name" value="WD40_repeat_CS"/>
</dbReference>
<dbReference type="InterPro" id="IPR001680">
    <property type="entry name" value="WD40_rpt"/>
</dbReference>
<organism evidence="9 10">
    <name type="scientific">Moelleriella libera RCEF 2490</name>
    <dbReference type="NCBI Taxonomy" id="1081109"/>
    <lineage>
        <taxon>Eukaryota</taxon>
        <taxon>Fungi</taxon>
        <taxon>Dikarya</taxon>
        <taxon>Ascomycota</taxon>
        <taxon>Pezizomycotina</taxon>
        <taxon>Sordariomycetes</taxon>
        <taxon>Hypocreomycetidae</taxon>
        <taxon>Hypocreales</taxon>
        <taxon>Clavicipitaceae</taxon>
        <taxon>Moelleriella</taxon>
    </lineage>
</organism>
<evidence type="ECO:0000313" key="10">
    <source>
        <dbReference type="Proteomes" id="UP000078544"/>
    </source>
</evidence>
<comment type="subunit">
    <text evidence="5">Component of the ASTRA chromatin remodeling machinery complex.</text>
</comment>
<dbReference type="PANTHER" id="PTHR19854:SF1">
    <property type="entry name" value="GUANINE NUCLEOTIDE-BINDING PROTEIN SUBUNIT BETA-LIKE PROTEIN 1"/>
    <property type="match status" value="1"/>
</dbReference>
<reference evidence="9 10" key="1">
    <citation type="journal article" date="2016" name="Genome Biol. Evol.">
        <title>Divergent and convergent evolution of fungal pathogenicity.</title>
        <authorList>
            <person name="Shang Y."/>
            <person name="Xiao G."/>
            <person name="Zheng P."/>
            <person name="Cen K."/>
            <person name="Zhan S."/>
            <person name="Wang C."/>
        </authorList>
    </citation>
    <scope>NUCLEOTIDE SEQUENCE [LARGE SCALE GENOMIC DNA]</scope>
    <source>
        <strain evidence="9 10">RCEF 2490</strain>
    </source>
</reference>
<feature type="repeat" description="WD" evidence="7">
    <location>
        <begin position="406"/>
        <end position="421"/>
    </location>
</feature>
<accession>A0A166VF51</accession>
<dbReference type="PROSITE" id="PS50082">
    <property type="entry name" value="WD_REPEATS_2"/>
    <property type="match status" value="2"/>
</dbReference>
<feature type="repeat" description="WD" evidence="7">
    <location>
        <begin position="11"/>
        <end position="52"/>
    </location>
</feature>
<evidence type="ECO:0000256" key="6">
    <source>
        <dbReference type="ARBA" id="ARBA00040563"/>
    </source>
</evidence>
<comment type="function">
    <text evidence="3">Component of the ASTRA complex involved in chromatin remodeling.</text>
</comment>
<evidence type="ECO:0000256" key="5">
    <source>
        <dbReference type="ARBA" id="ARBA00038749"/>
    </source>
</evidence>
<comment type="caution">
    <text evidence="9">The sequence shown here is derived from an EMBL/GenBank/DDBJ whole genome shotgun (WGS) entry which is preliminary data.</text>
</comment>
<dbReference type="EMBL" id="AZGY01000001">
    <property type="protein sequence ID" value="OAA33593.1"/>
    <property type="molecule type" value="Genomic_DNA"/>
</dbReference>
<keyword evidence="10" id="KW-1185">Reference proteome</keyword>
<name>A0A166VF51_9HYPO</name>
<dbReference type="Proteomes" id="UP000078544">
    <property type="component" value="Unassembled WGS sequence"/>
</dbReference>
<evidence type="ECO:0000256" key="4">
    <source>
        <dbReference type="ARBA" id="ARBA00037931"/>
    </source>
</evidence>
<dbReference type="SMART" id="SM00320">
    <property type="entry name" value="WD40"/>
    <property type="match status" value="5"/>
</dbReference>
<feature type="region of interest" description="Disordered" evidence="8">
    <location>
        <begin position="258"/>
        <end position="296"/>
    </location>
</feature>
<dbReference type="InterPro" id="IPR015943">
    <property type="entry name" value="WD40/YVTN_repeat-like_dom_sf"/>
</dbReference>
<dbReference type="OrthoDB" id="7668193at2759"/>
<comment type="similarity">
    <text evidence="4">Belongs to the WD repeat ASA1 family.</text>
</comment>
<dbReference type="PROSITE" id="PS50294">
    <property type="entry name" value="WD_REPEATS_REGION"/>
    <property type="match status" value="1"/>
</dbReference>
<feature type="compositionally biased region" description="Low complexity" evidence="8">
    <location>
        <begin position="259"/>
        <end position="272"/>
    </location>
</feature>
<dbReference type="PROSITE" id="PS00678">
    <property type="entry name" value="WD_REPEATS_1"/>
    <property type="match status" value="2"/>
</dbReference>
<evidence type="ECO:0000256" key="3">
    <source>
        <dbReference type="ARBA" id="ARBA00037338"/>
    </source>
</evidence>
<keyword evidence="2" id="KW-0677">Repeat</keyword>
<proteinExistence type="inferred from homology"/>